<dbReference type="GO" id="GO:0005506">
    <property type="term" value="F:iron ion binding"/>
    <property type="evidence" value="ECO:0007669"/>
    <property type="project" value="InterPro"/>
</dbReference>
<dbReference type="Gene3D" id="1.10.630.10">
    <property type="entry name" value="Cytochrome P450"/>
    <property type="match status" value="1"/>
</dbReference>
<dbReference type="InterPro" id="IPR030958">
    <property type="entry name" value="P450-rel_GT_act"/>
</dbReference>
<evidence type="ECO:0000313" key="3">
    <source>
        <dbReference type="EMBL" id="PSM43471.1"/>
    </source>
</evidence>
<dbReference type="PANTHER" id="PTHR46696:SF1">
    <property type="entry name" value="CYTOCHROME P450 YJIB-RELATED"/>
    <property type="match status" value="1"/>
</dbReference>
<dbReference type="NCBIfam" id="TIGR04515">
    <property type="entry name" value="P450_rel_GT_act"/>
    <property type="match status" value="1"/>
</dbReference>
<dbReference type="EMBL" id="PYBJ01000005">
    <property type="protein sequence ID" value="PSM43471.1"/>
    <property type="molecule type" value="Genomic_DNA"/>
</dbReference>
<feature type="compositionally biased region" description="Low complexity" evidence="2">
    <location>
        <begin position="47"/>
        <end position="63"/>
    </location>
</feature>
<proteinExistence type="inferred from homology"/>
<dbReference type="GO" id="GO:0016740">
    <property type="term" value="F:transferase activity"/>
    <property type="evidence" value="ECO:0007669"/>
    <property type="project" value="UniProtKB-KW"/>
</dbReference>
<dbReference type="GO" id="GO:0004497">
    <property type="term" value="F:monooxygenase activity"/>
    <property type="evidence" value="ECO:0007669"/>
    <property type="project" value="InterPro"/>
</dbReference>
<feature type="region of interest" description="Disordered" evidence="2">
    <location>
        <begin position="1"/>
        <end position="73"/>
    </location>
</feature>
<dbReference type="SUPFAM" id="SSF48264">
    <property type="entry name" value="Cytochrome P450"/>
    <property type="match status" value="1"/>
</dbReference>
<keyword evidence="4" id="KW-1185">Reference proteome</keyword>
<protein>
    <submittedName>
        <fullName evidence="3">P450-derived glycosyltransferase activator</fullName>
    </submittedName>
</protein>
<dbReference type="Pfam" id="PF00067">
    <property type="entry name" value="p450"/>
    <property type="match status" value="1"/>
</dbReference>
<dbReference type="Proteomes" id="UP000240429">
    <property type="component" value="Unassembled WGS sequence"/>
</dbReference>
<sequence length="504" mass="53390">MVGGPAHRPARRLRDRRGARGRRRPVPHLRPAPSPAATAVPHPAPKETAVTDTETDETTPAAPEQDRQTQQSDSELGRHLLTARGFHWIYGTSGDPYALTLRAESDDPVVLARRIREAETPLWQSAAGAWVTGRHAVAAEVLADPRLSLRHADLPGLQRHVFSDAWSNPLLCHIIPLDRAFLHASGADHARWERSAAPVLGAGAADGHRKHAERVHQETADRLGATFDLMADYSRPAATEAAAALLGVPDAQRDRFAHTCAALGVALDAALCPQPLAVTRRLTEAVEDVRALVADLVAARQSEPGDDLFSTVLRADASGSSGASAAEDALAVGVLTAAVGVEFAAGLINNAVEALLAHPRQWALLGENPELAAGAVEETLRHAPPVRLESRIAAEDLTLAGQDIPAGAQVVVHVGAAGRDPAVFLAPDHFDLTRPVGQGQLALSGPHTSLFGAFARLQAETAVRTLRERHPQLAPADGVRRRMRSPVLGGVLRYTLTTSPTAAA</sequence>
<dbReference type="InterPro" id="IPR001128">
    <property type="entry name" value="Cyt_P450"/>
</dbReference>
<reference evidence="3 4" key="1">
    <citation type="submission" date="2018-03" db="EMBL/GenBank/DDBJ databases">
        <title>Streptomyces dioscori sp. nov., a novel endophytic actinobacterium isolated from bulbil of Dioscorea bulbifera L.</title>
        <authorList>
            <person name="Zhikuan W."/>
        </authorList>
    </citation>
    <scope>NUCLEOTIDE SEQUENCE [LARGE SCALE GENOMIC DNA]</scope>
    <source>
        <strain evidence="3 4">A217</strain>
    </source>
</reference>
<evidence type="ECO:0000313" key="4">
    <source>
        <dbReference type="Proteomes" id="UP000240429"/>
    </source>
</evidence>
<dbReference type="InterPro" id="IPR036396">
    <property type="entry name" value="Cyt_P450_sf"/>
</dbReference>
<keyword evidence="3" id="KW-0808">Transferase</keyword>
<accession>A0A2P8QB24</accession>
<comment type="similarity">
    <text evidence="1">Belongs to the cytochrome P450 family.</text>
</comment>
<gene>
    <name evidence="3" type="ORF">C6Y14_10160</name>
</gene>
<comment type="caution">
    <text evidence="3">The sequence shown here is derived from an EMBL/GenBank/DDBJ whole genome shotgun (WGS) entry which is preliminary data.</text>
</comment>
<name>A0A2P8QB24_9ACTN</name>
<dbReference type="GO" id="GO:0016705">
    <property type="term" value="F:oxidoreductase activity, acting on paired donors, with incorporation or reduction of molecular oxygen"/>
    <property type="evidence" value="ECO:0007669"/>
    <property type="project" value="InterPro"/>
</dbReference>
<organism evidence="3 4">
    <name type="scientific">Streptomyces dioscori</name>
    <dbReference type="NCBI Taxonomy" id="2109333"/>
    <lineage>
        <taxon>Bacteria</taxon>
        <taxon>Bacillati</taxon>
        <taxon>Actinomycetota</taxon>
        <taxon>Actinomycetes</taxon>
        <taxon>Kitasatosporales</taxon>
        <taxon>Streptomycetaceae</taxon>
        <taxon>Streptomyces</taxon>
        <taxon>Streptomyces aurantiacus group</taxon>
    </lineage>
</organism>
<evidence type="ECO:0000256" key="1">
    <source>
        <dbReference type="ARBA" id="ARBA00010617"/>
    </source>
</evidence>
<dbReference type="PANTHER" id="PTHR46696">
    <property type="entry name" value="P450, PUTATIVE (EUROFUNG)-RELATED"/>
    <property type="match status" value="1"/>
</dbReference>
<dbReference type="AlphaFoldDB" id="A0A2P8QB24"/>
<feature type="compositionally biased region" description="Basic residues" evidence="2">
    <location>
        <begin position="8"/>
        <end position="27"/>
    </location>
</feature>
<evidence type="ECO:0000256" key="2">
    <source>
        <dbReference type="SAM" id="MobiDB-lite"/>
    </source>
</evidence>
<dbReference type="GO" id="GO:0020037">
    <property type="term" value="F:heme binding"/>
    <property type="evidence" value="ECO:0007669"/>
    <property type="project" value="InterPro"/>
</dbReference>